<reference evidence="1" key="1">
    <citation type="submission" date="2021-05" db="EMBL/GenBank/DDBJ databases">
        <authorList>
            <person name="Pan Q."/>
            <person name="Jouanno E."/>
            <person name="Zahm M."/>
            <person name="Klopp C."/>
            <person name="Cabau C."/>
            <person name="Louis A."/>
            <person name="Berthelot C."/>
            <person name="Parey E."/>
            <person name="Roest Crollius H."/>
            <person name="Montfort J."/>
            <person name="Robinson-Rechavi M."/>
            <person name="Bouchez O."/>
            <person name="Lampietro C."/>
            <person name="Lopez Roques C."/>
            <person name="Donnadieu C."/>
            <person name="Postlethwait J."/>
            <person name="Bobe J."/>
            <person name="Dillon D."/>
            <person name="Chandos A."/>
            <person name="von Hippel F."/>
            <person name="Guiguen Y."/>
        </authorList>
    </citation>
    <scope>NUCLEOTIDE SEQUENCE</scope>
    <source>
        <strain evidence="1">YG-Jan2019</strain>
    </source>
</reference>
<accession>A0ACC2G7E6</accession>
<sequence>MSRLAKTQHQDSLATRPGTRKSKSAGSFRPPLSDEGSDERSPVRHKPPDIPLTRCRPAQRLIHAALAGVEGTEATHGPVKLNTRHREQRGPGETRRGLVRDQGISQSFEPQVFTREGLGFSSRLDRPSISMSCLSHPVLQDRRRIPCNQHTEQRPVVLGHRAGPEGITLSKTTQIHPPQ</sequence>
<proteinExistence type="predicted"/>
<name>A0ACC2G7E6_DALPE</name>
<evidence type="ECO:0000313" key="2">
    <source>
        <dbReference type="Proteomes" id="UP001157502"/>
    </source>
</evidence>
<protein>
    <submittedName>
        <fullName evidence="1">Uncharacterized protein</fullName>
    </submittedName>
</protein>
<evidence type="ECO:0000313" key="1">
    <source>
        <dbReference type="EMBL" id="KAJ7999567.1"/>
    </source>
</evidence>
<gene>
    <name evidence="1" type="ORF">DPEC_G00195760</name>
</gene>
<keyword evidence="2" id="KW-1185">Reference proteome</keyword>
<dbReference type="Proteomes" id="UP001157502">
    <property type="component" value="Chromosome 16"/>
</dbReference>
<comment type="caution">
    <text evidence="1">The sequence shown here is derived from an EMBL/GenBank/DDBJ whole genome shotgun (WGS) entry which is preliminary data.</text>
</comment>
<organism evidence="1 2">
    <name type="scientific">Dallia pectoralis</name>
    <name type="common">Alaska blackfish</name>
    <dbReference type="NCBI Taxonomy" id="75939"/>
    <lineage>
        <taxon>Eukaryota</taxon>
        <taxon>Metazoa</taxon>
        <taxon>Chordata</taxon>
        <taxon>Craniata</taxon>
        <taxon>Vertebrata</taxon>
        <taxon>Euteleostomi</taxon>
        <taxon>Actinopterygii</taxon>
        <taxon>Neopterygii</taxon>
        <taxon>Teleostei</taxon>
        <taxon>Protacanthopterygii</taxon>
        <taxon>Esociformes</taxon>
        <taxon>Umbridae</taxon>
        <taxon>Dallia</taxon>
    </lineage>
</organism>
<dbReference type="EMBL" id="CM055743">
    <property type="protein sequence ID" value="KAJ7999567.1"/>
    <property type="molecule type" value="Genomic_DNA"/>
</dbReference>